<dbReference type="InterPro" id="IPR036890">
    <property type="entry name" value="HATPase_C_sf"/>
</dbReference>
<dbReference type="InterPro" id="IPR020575">
    <property type="entry name" value="Hsp90_N"/>
</dbReference>
<dbReference type="InterPro" id="IPR001404">
    <property type="entry name" value="Hsp90_fam"/>
</dbReference>
<keyword evidence="5" id="KW-0346">Stress response</keyword>
<protein>
    <recommendedName>
        <fullName evidence="8">Chaperone protein HtpG</fullName>
    </recommendedName>
    <alternativeName>
        <fullName evidence="7">Chaperone protein htpG</fullName>
    </alternativeName>
    <alternativeName>
        <fullName evidence="9 10">Heat shock protein HtpG</fullName>
    </alternativeName>
</protein>
<dbReference type="FunFam" id="3.30.565.10:FF:000076">
    <property type="entry name" value="Molecular chaperone HtpG"/>
    <property type="match status" value="1"/>
</dbReference>
<dbReference type="InterPro" id="IPR037196">
    <property type="entry name" value="HSP90_C"/>
</dbReference>
<dbReference type="PIRSF" id="PIRSF002583">
    <property type="entry name" value="Hsp90"/>
    <property type="match status" value="1"/>
</dbReference>
<proteinExistence type="inferred from homology"/>
<keyword evidence="3 11" id="KW-0547">Nucleotide-binding</keyword>
<dbReference type="EMBL" id="BMKM01000008">
    <property type="protein sequence ID" value="GGE27932.1"/>
    <property type="molecule type" value="Genomic_DNA"/>
</dbReference>
<keyword evidence="14" id="KW-1185">Reference proteome</keyword>
<dbReference type="GO" id="GO:0140662">
    <property type="term" value="F:ATP-dependent protein folding chaperone"/>
    <property type="evidence" value="ECO:0007669"/>
    <property type="project" value="InterPro"/>
</dbReference>
<evidence type="ECO:0000313" key="14">
    <source>
        <dbReference type="Proteomes" id="UP000614460"/>
    </source>
</evidence>
<name>A0A8H9G0E6_9SPHI</name>
<evidence type="ECO:0000256" key="11">
    <source>
        <dbReference type="PIRSR" id="PIRSR002583-1"/>
    </source>
</evidence>
<evidence type="ECO:0000256" key="8">
    <source>
        <dbReference type="ARBA" id="ARBA00070675"/>
    </source>
</evidence>
<dbReference type="SUPFAM" id="SSF110942">
    <property type="entry name" value="HSP90 C-terminal domain"/>
    <property type="match status" value="1"/>
</dbReference>
<evidence type="ECO:0000256" key="4">
    <source>
        <dbReference type="ARBA" id="ARBA00022840"/>
    </source>
</evidence>
<organism evidence="13 14">
    <name type="scientific">Sphingobacterium cellulitidis</name>
    <dbReference type="NCBI Taxonomy" id="1768011"/>
    <lineage>
        <taxon>Bacteria</taxon>
        <taxon>Pseudomonadati</taxon>
        <taxon>Bacteroidota</taxon>
        <taxon>Sphingobacteriia</taxon>
        <taxon>Sphingobacteriales</taxon>
        <taxon>Sphingobacteriaceae</taxon>
        <taxon>Sphingobacterium</taxon>
    </lineage>
</organism>
<dbReference type="Gene3D" id="3.30.230.80">
    <property type="match status" value="1"/>
</dbReference>
<feature type="binding site" evidence="11">
    <location>
        <position position="37"/>
    </location>
    <ligand>
        <name>ATP</name>
        <dbReference type="ChEBI" id="CHEBI:30616"/>
    </ligand>
</feature>
<dbReference type="CDD" id="cd16927">
    <property type="entry name" value="HATPase_Hsp90-like"/>
    <property type="match status" value="1"/>
</dbReference>
<comment type="similarity">
    <text evidence="1">Belongs to the heat shock protein 90 family.</text>
</comment>
<dbReference type="NCBIfam" id="NF003555">
    <property type="entry name" value="PRK05218.1"/>
    <property type="match status" value="1"/>
</dbReference>
<evidence type="ECO:0000256" key="2">
    <source>
        <dbReference type="ARBA" id="ARBA00022490"/>
    </source>
</evidence>
<dbReference type="Gene3D" id="3.40.50.11260">
    <property type="match status" value="1"/>
</dbReference>
<evidence type="ECO:0000259" key="12">
    <source>
        <dbReference type="SMART" id="SM00387"/>
    </source>
</evidence>
<evidence type="ECO:0000256" key="6">
    <source>
        <dbReference type="ARBA" id="ARBA00023186"/>
    </source>
</evidence>
<dbReference type="PRINTS" id="PR00775">
    <property type="entry name" value="HEATSHOCK90"/>
</dbReference>
<reference evidence="13" key="1">
    <citation type="journal article" date="2014" name="Int. J. Syst. Evol. Microbiol.">
        <title>Complete genome sequence of Corynebacterium casei LMG S-19264T (=DSM 44701T), isolated from a smear-ripened cheese.</title>
        <authorList>
            <consortium name="US DOE Joint Genome Institute (JGI-PGF)"/>
            <person name="Walter F."/>
            <person name="Albersmeier A."/>
            <person name="Kalinowski J."/>
            <person name="Ruckert C."/>
        </authorList>
    </citation>
    <scope>NUCLEOTIDE SEQUENCE</scope>
    <source>
        <strain evidence="13">CGMCC 1.15966</strain>
    </source>
</reference>
<feature type="binding site" evidence="11">
    <location>
        <position position="78"/>
    </location>
    <ligand>
        <name>ATP</name>
        <dbReference type="ChEBI" id="CHEBI:30616"/>
    </ligand>
</feature>
<keyword evidence="2" id="KW-0963">Cytoplasm</keyword>
<feature type="domain" description="Histidine kinase/HSP90-like ATPase" evidence="12">
    <location>
        <begin position="26"/>
        <end position="180"/>
    </location>
</feature>
<dbReference type="Gene3D" id="3.30.565.10">
    <property type="entry name" value="Histidine kinase-like ATPase, C-terminal domain"/>
    <property type="match status" value="1"/>
</dbReference>
<evidence type="ECO:0000313" key="13">
    <source>
        <dbReference type="EMBL" id="GGE27932.1"/>
    </source>
</evidence>
<sequence>MQEEKGTISIHTENIFPVIKKFLYSDNEIFLRELVSNAVDASQKIKRLASLGQYNGEVGDLTIQVKLDEAAKTITISDNGIGMTAEEIKKYINQIAFSGATEFMEKFKEANDANEIIGRFGLGFYSAFMVADQVEIDSLSFQESAEPAHWLCDGSTSYEISAGTRTTRGTDVILHINEESLEFLQKNRIQQILNKYCKFLPVPIQFGTKTESEPDGEDAEGKPQYKSVEVPNIINNTQPAWTKSPSELTDEDYLKFYHELYPHSMDEPLFWIHLNVDYPFNLTGILYFPKIKNELEIQRNKIQLYSRQVFITDEVKDIVPEFLMLLQGVIDSPDIPLNVSRSFLQADSNVKKINNYITKKVADKLNEIFKSDRKGFEEKWADINLFIKYGMLSDEKFAEKAKDFCLLQNVNNDYYTFKEYYEKVKDIQVDKDGNIVYLYTQDKAQQDGYISAALAKGYDVLNFQGPLDTHFAGYVEQHGGEKIQMKRVDSDVIDKLIPKDEQIEQTLTEDESKKATGIFEKAISRPDMKVEVDALNANDLPVSVTMDEFMRRMKDMAKTGGGMGFYGTLPDNYKVTVNGNHPLVKRIVESNEDEAEKLAKQAFDLALLSRGLLTGAELTAFVKRSVDLI</sequence>
<evidence type="ECO:0000256" key="3">
    <source>
        <dbReference type="ARBA" id="ARBA00022741"/>
    </source>
</evidence>
<dbReference type="InterPro" id="IPR020568">
    <property type="entry name" value="Ribosomal_Su5_D2-typ_SF"/>
</dbReference>
<feature type="binding site" evidence="11">
    <location>
        <position position="83"/>
    </location>
    <ligand>
        <name>ATP</name>
        <dbReference type="ChEBI" id="CHEBI:30616"/>
    </ligand>
</feature>
<dbReference type="Pfam" id="PF13589">
    <property type="entry name" value="HATPase_c_3"/>
    <property type="match status" value="1"/>
</dbReference>
<dbReference type="Pfam" id="PF00183">
    <property type="entry name" value="HSP90"/>
    <property type="match status" value="1"/>
</dbReference>
<dbReference type="SUPFAM" id="SSF54211">
    <property type="entry name" value="Ribosomal protein S5 domain 2-like"/>
    <property type="match status" value="1"/>
</dbReference>
<feature type="binding site" evidence="11">
    <location>
        <position position="341"/>
    </location>
    <ligand>
        <name>ATP</name>
        <dbReference type="ChEBI" id="CHEBI:30616"/>
    </ligand>
</feature>
<dbReference type="GO" id="GO:0005524">
    <property type="term" value="F:ATP binding"/>
    <property type="evidence" value="ECO:0007669"/>
    <property type="project" value="UniProtKB-KW"/>
</dbReference>
<dbReference type="PANTHER" id="PTHR11528">
    <property type="entry name" value="HEAT SHOCK PROTEIN 90 FAMILY MEMBER"/>
    <property type="match status" value="1"/>
</dbReference>
<keyword evidence="6" id="KW-0143">Chaperone</keyword>
<dbReference type="SMART" id="SM00387">
    <property type="entry name" value="HATPase_c"/>
    <property type="match status" value="1"/>
</dbReference>
<evidence type="ECO:0000256" key="9">
    <source>
        <dbReference type="ARBA" id="ARBA00079544"/>
    </source>
</evidence>
<dbReference type="Gene3D" id="1.20.120.790">
    <property type="entry name" value="Heat shock protein 90, C-terminal domain"/>
    <property type="match status" value="1"/>
</dbReference>
<dbReference type="RefSeq" id="WP_182498304.1">
    <property type="nucleotide sequence ID" value="NZ_BMKM01000008.1"/>
</dbReference>
<dbReference type="GO" id="GO:0051082">
    <property type="term" value="F:unfolded protein binding"/>
    <property type="evidence" value="ECO:0007669"/>
    <property type="project" value="InterPro"/>
</dbReference>
<accession>A0A8H9G0E6</accession>
<dbReference type="GO" id="GO:0016887">
    <property type="term" value="F:ATP hydrolysis activity"/>
    <property type="evidence" value="ECO:0007669"/>
    <property type="project" value="InterPro"/>
</dbReference>
<feature type="binding site" evidence="11">
    <location>
        <position position="33"/>
    </location>
    <ligand>
        <name>ATP</name>
        <dbReference type="ChEBI" id="CHEBI:30616"/>
    </ligand>
</feature>
<gene>
    <name evidence="13" type="primary">htpG</name>
    <name evidence="13" type="ORF">GCM10011516_26940</name>
</gene>
<dbReference type="SUPFAM" id="SSF55874">
    <property type="entry name" value="ATPase domain of HSP90 chaperone/DNA topoisomerase II/histidine kinase"/>
    <property type="match status" value="1"/>
</dbReference>
<evidence type="ECO:0000256" key="7">
    <source>
        <dbReference type="ARBA" id="ARBA00067988"/>
    </source>
</evidence>
<dbReference type="FunFam" id="3.30.230.80:FF:000008">
    <property type="entry name" value="Molecular chaperone HtpG"/>
    <property type="match status" value="1"/>
</dbReference>
<feature type="binding site" evidence="11">
    <location>
        <position position="170"/>
    </location>
    <ligand>
        <name>ATP</name>
        <dbReference type="ChEBI" id="CHEBI:30616"/>
    </ligand>
</feature>
<dbReference type="InterPro" id="IPR003594">
    <property type="entry name" value="HATPase_dom"/>
</dbReference>
<evidence type="ECO:0000256" key="10">
    <source>
        <dbReference type="ARBA" id="ARBA00080411"/>
    </source>
</evidence>
<dbReference type="Proteomes" id="UP000614460">
    <property type="component" value="Unassembled WGS sequence"/>
</dbReference>
<comment type="caution">
    <text evidence="13">The sequence shown here is derived from an EMBL/GenBank/DDBJ whole genome shotgun (WGS) entry which is preliminary data.</text>
</comment>
<reference evidence="13" key="2">
    <citation type="submission" date="2020-09" db="EMBL/GenBank/DDBJ databases">
        <authorList>
            <person name="Sun Q."/>
            <person name="Zhou Y."/>
        </authorList>
    </citation>
    <scope>NUCLEOTIDE SEQUENCE</scope>
    <source>
        <strain evidence="13">CGMCC 1.15966</strain>
    </source>
</reference>
<evidence type="ECO:0000256" key="1">
    <source>
        <dbReference type="ARBA" id="ARBA00008239"/>
    </source>
</evidence>
<keyword evidence="4 11" id="KW-0067">ATP-binding</keyword>
<dbReference type="AlphaFoldDB" id="A0A8H9G0E6"/>
<evidence type="ECO:0000256" key="5">
    <source>
        <dbReference type="ARBA" id="ARBA00023016"/>
    </source>
</evidence>
<feature type="binding site" evidence="11">
    <location>
        <begin position="98"/>
        <end position="99"/>
    </location>
    <ligand>
        <name>ATP</name>
        <dbReference type="ChEBI" id="CHEBI:30616"/>
    </ligand>
</feature>